<dbReference type="GO" id="GO:0008657">
    <property type="term" value="F:DNA topoisomerase type II (double strand cut, ATP-hydrolyzing) inhibitor activity"/>
    <property type="evidence" value="ECO:0007669"/>
    <property type="project" value="UniProtKB-UniRule"/>
</dbReference>
<dbReference type="EMBL" id="CP000447">
    <property type="protein sequence ID" value="ABI73615.1"/>
    <property type="molecule type" value="Genomic_DNA"/>
</dbReference>
<evidence type="ECO:0000313" key="5">
    <source>
        <dbReference type="Proteomes" id="UP000000684"/>
    </source>
</evidence>
<gene>
    <name evidence="3" type="primary">yacG</name>
    <name evidence="4" type="ordered locus">Sfri_3788</name>
</gene>
<reference evidence="4 5" key="1">
    <citation type="submission" date="2006-08" db="EMBL/GenBank/DDBJ databases">
        <title>Complete sequence of Shewanella frigidimarina NCIMB 400.</title>
        <authorList>
            <consortium name="US DOE Joint Genome Institute"/>
            <person name="Copeland A."/>
            <person name="Lucas S."/>
            <person name="Lapidus A."/>
            <person name="Barry K."/>
            <person name="Detter J.C."/>
            <person name="Glavina del Rio T."/>
            <person name="Hammon N."/>
            <person name="Israni S."/>
            <person name="Dalin E."/>
            <person name="Tice H."/>
            <person name="Pitluck S."/>
            <person name="Fredrickson J.K."/>
            <person name="Kolker E."/>
            <person name="McCuel L.A."/>
            <person name="DiChristina T."/>
            <person name="Nealson K.H."/>
            <person name="Newman D."/>
            <person name="Tiedje J.M."/>
            <person name="Zhou J."/>
            <person name="Romine M.F."/>
            <person name="Culley D.E."/>
            <person name="Serres M."/>
            <person name="Chertkov O."/>
            <person name="Brettin T."/>
            <person name="Bruce D."/>
            <person name="Han C."/>
            <person name="Tapia R."/>
            <person name="Gilna P."/>
            <person name="Schmutz J."/>
            <person name="Larimer F."/>
            <person name="Land M."/>
            <person name="Hauser L."/>
            <person name="Kyrpides N."/>
            <person name="Mikhailova N."/>
            <person name="Richardson P."/>
        </authorList>
    </citation>
    <scope>NUCLEOTIDE SEQUENCE [LARGE SCALE GENOMIC DNA]</scope>
    <source>
        <strain evidence="4 5">NCIMB 400</strain>
    </source>
</reference>
<feature type="binding site" evidence="3">
    <location>
        <position position="10"/>
    </location>
    <ligand>
        <name>Zn(2+)</name>
        <dbReference type="ChEBI" id="CHEBI:29105"/>
    </ligand>
</feature>
<dbReference type="Proteomes" id="UP000000684">
    <property type="component" value="Chromosome"/>
</dbReference>
<keyword evidence="5" id="KW-1185">Reference proteome</keyword>
<comment type="similarity">
    <text evidence="3">Belongs to the DNA gyrase inhibitor YacG family.</text>
</comment>
<keyword evidence="1 3" id="KW-0479">Metal-binding</keyword>
<dbReference type="eggNOG" id="COG3024">
    <property type="taxonomic scope" value="Bacteria"/>
</dbReference>
<organism evidence="4 5">
    <name type="scientific">Shewanella frigidimarina (strain NCIMB 400)</name>
    <dbReference type="NCBI Taxonomy" id="318167"/>
    <lineage>
        <taxon>Bacteria</taxon>
        <taxon>Pseudomonadati</taxon>
        <taxon>Pseudomonadota</taxon>
        <taxon>Gammaproteobacteria</taxon>
        <taxon>Alteromonadales</taxon>
        <taxon>Shewanellaceae</taxon>
        <taxon>Shewanella</taxon>
    </lineage>
</organism>
<name>Q07WJ9_SHEFN</name>
<dbReference type="PANTHER" id="PTHR36150">
    <property type="entry name" value="DNA GYRASE INHIBITOR YACG"/>
    <property type="match status" value="1"/>
</dbReference>
<dbReference type="GO" id="GO:0008270">
    <property type="term" value="F:zinc ion binding"/>
    <property type="evidence" value="ECO:0007669"/>
    <property type="project" value="UniProtKB-UniRule"/>
</dbReference>
<proteinExistence type="inferred from homology"/>
<comment type="subunit">
    <text evidence="3">Interacts with GyrB.</text>
</comment>
<protein>
    <recommendedName>
        <fullName evidence="3">DNA gyrase inhibitor YacG</fullName>
    </recommendedName>
</protein>
<evidence type="ECO:0000313" key="4">
    <source>
        <dbReference type="EMBL" id="ABI73615.1"/>
    </source>
</evidence>
<dbReference type="STRING" id="318167.Sfri_3788"/>
<dbReference type="InterPro" id="IPR005584">
    <property type="entry name" value="DNA_gyrase_inhibitor_YacG"/>
</dbReference>
<dbReference type="PANTHER" id="PTHR36150:SF1">
    <property type="entry name" value="DNA GYRASE INHIBITOR YACG"/>
    <property type="match status" value="1"/>
</dbReference>
<dbReference type="AlphaFoldDB" id="Q07WJ9"/>
<evidence type="ECO:0000256" key="2">
    <source>
        <dbReference type="ARBA" id="ARBA00022833"/>
    </source>
</evidence>
<dbReference type="GO" id="GO:0006355">
    <property type="term" value="P:regulation of DNA-templated transcription"/>
    <property type="evidence" value="ECO:0007669"/>
    <property type="project" value="InterPro"/>
</dbReference>
<dbReference type="Pfam" id="PF03884">
    <property type="entry name" value="YacG"/>
    <property type="match status" value="1"/>
</dbReference>
<evidence type="ECO:0000256" key="1">
    <source>
        <dbReference type="ARBA" id="ARBA00022723"/>
    </source>
</evidence>
<keyword evidence="2 3" id="KW-0862">Zinc</keyword>
<dbReference type="NCBIfam" id="NF001638">
    <property type="entry name" value="PRK00418.1"/>
    <property type="match status" value="1"/>
</dbReference>
<dbReference type="HOGENOM" id="CLU_178280_1_0_6"/>
<comment type="function">
    <text evidence="3">Inhibits all the catalytic activities of DNA gyrase by preventing its interaction with DNA. Acts by binding directly to the C-terminal domain of GyrB, which probably disrupts DNA binding by the gyrase.</text>
</comment>
<accession>Q07WJ9</accession>
<dbReference type="Gene3D" id="3.30.50.10">
    <property type="entry name" value="Erythroid Transcription Factor GATA-1, subunit A"/>
    <property type="match status" value="1"/>
</dbReference>
<dbReference type="HAMAP" id="MF_00649">
    <property type="entry name" value="DNA_gyrase_inhibitor_YacG"/>
    <property type="match status" value="1"/>
</dbReference>
<dbReference type="KEGG" id="sfr:Sfri_3788"/>
<feature type="binding site" evidence="3">
    <location>
        <position position="33"/>
    </location>
    <ligand>
        <name>Zn(2+)</name>
        <dbReference type="ChEBI" id="CHEBI:29105"/>
    </ligand>
</feature>
<feature type="binding site" evidence="3">
    <location>
        <position position="29"/>
    </location>
    <ligand>
        <name>Zn(2+)</name>
        <dbReference type="ChEBI" id="CHEBI:29105"/>
    </ligand>
</feature>
<sequence length="72" mass="8276">MIMPLTIVNCPICSTKVEWKDESLFKPFCSERCKLIDLGDWASEKHAIPVKHDIDLDLLDDSGFDEGDFFKQ</sequence>
<comment type="cofactor">
    <cofactor evidence="3">
        <name>Zn(2+)</name>
        <dbReference type="ChEBI" id="CHEBI:29105"/>
    </cofactor>
    <text evidence="3">Binds 1 zinc ion.</text>
</comment>
<dbReference type="InterPro" id="IPR013088">
    <property type="entry name" value="Znf_NHR/GATA"/>
</dbReference>
<evidence type="ECO:0000256" key="3">
    <source>
        <dbReference type="HAMAP-Rule" id="MF_00649"/>
    </source>
</evidence>
<dbReference type="SUPFAM" id="SSF57716">
    <property type="entry name" value="Glucocorticoid receptor-like (DNA-binding domain)"/>
    <property type="match status" value="1"/>
</dbReference>
<feature type="binding site" evidence="3">
    <location>
        <position position="13"/>
    </location>
    <ligand>
        <name>Zn(2+)</name>
        <dbReference type="ChEBI" id="CHEBI:29105"/>
    </ligand>
</feature>